<comment type="caution">
    <text evidence="2">The sequence shown here is derived from an EMBL/GenBank/DDBJ whole genome shotgun (WGS) entry which is preliminary data.</text>
</comment>
<dbReference type="RefSeq" id="WP_108174410.1">
    <property type="nucleotide sequence ID" value="NZ_JAIESU010000045.1"/>
</dbReference>
<reference evidence="2 3" key="1">
    <citation type="submission" date="2018-04" db="EMBL/GenBank/DDBJ databases">
        <title>Genomic Encyclopedia of Archaeal and Bacterial Type Strains, Phase II (KMG-II): from individual species to whole genera.</title>
        <authorList>
            <person name="Goeker M."/>
        </authorList>
    </citation>
    <scope>NUCLEOTIDE SEQUENCE [LARGE SCALE GENOMIC DNA]</scope>
    <source>
        <strain evidence="2 3">DSM 25521</strain>
    </source>
</reference>
<evidence type="ECO:0008006" key="4">
    <source>
        <dbReference type="Google" id="ProtNLM"/>
    </source>
</evidence>
<dbReference type="EMBL" id="PZZL01000001">
    <property type="protein sequence ID" value="PTM61982.1"/>
    <property type="molecule type" value="Genomic_DNA"/>
</dbReference>
<feature type="signal peptide" evidence="1">
    <location>
        <begin position="1"/>
        <end position="20"/>
    </location>
</feature>
<evidence type="ECO:0000313" key="2">
    <source>
        <dbReference type="EMBL" id="PTM61982.1"/>
    </source>
</evidence>
<evidence type="ECO:0000256" key="1">
    <source>
        <dbReference type="SAM" id="SignalP"/>
    </source>
</evidence>
<dbReference type="OrthoDB" id="8481321at2"/>
<gene>
    <name evidence="2" type="ORF">C8P69_101656</name>
</gene>
<dbReference type="Proteomes" id="UP000241808">
    <property type="component" value="Unassembled WGS sequence"/>
</dbReference>
<evidence type="ECO:0000313" key="3">
    <source>
        <dbReference type="Proteomes" id="UP000241808"/>
    </source>
</evidence>
<accession>A0A2T4ZJ20</accession>
<sequence>MTRLLLAGLLALSAIAPAAAQPFGYGPGPGRGNPELRAERFECRQEARARGYRGPAVRAAVLDCLRARRPDLARIVECRQSARAHGYIPRTPEFRMAVRSCRFG</sequence>
<keyword evidence="3" id="KW-1185">Reference proteome</keyword>
<dbReference type="AlphaFoldDB" id="A0A2T4ZJ20"/>
<proteinExistence type="predicted"/>
<protein>
    <recommendedName>
        <fullName evidence="4">UrcA family protein</fullName>
    </recommendedName>
</protein>
<feature type="chain" id="PRO_5015710296" description="UrcA family protein" evidence="1">
    <location>
        <begin position="21"/>
        <end position="104"/>
    </location>
</feature>
<name>A0A2T4ZJ20_9HYPH</name>
<organism evidence="2 3">
    <name type="scientific">Phreatobacter oligotrophus</name>
    <dbReference type="NCBI Taxonomy" id="1122261"/>
    <lineage>
        <taxon>Bacteria</taxon>
        <taxon>Pseudomonadati</taxon>
        <taxon>Pseudomonadota</taxon>
        <taxon>Alphaproteobacteria</taxon>
        <taxon>Hyphomicrobiales</taxon>
        <taxon>Phreatobacteraceae</taxon>
        <taxon>Phreatobacter</taxon>
    </lineage>
</organism>
<keyword evidence="1" id="KW-0732">Signal</keyword>